<dbReference type="Proteomes" id="UP000805649">
    <property type="component" value="Unassembled WGS sequence"/>
</dbReference>
<comment type="caution">
    <text evidence="1">The sequence shown here is derived from an EMBL/GenBank/DDBJ whole genome shotgun (WGS) entry which is preliminary data.</text>
</comment>
<protein>
    <submittedName>
        <fullName evidence="1">Uncharacterized protein</fullName>
    </submittedName>
</protein>
<reference evidence="1 2" key="1">
    <citation type="journal article" date="2020" name="Phytopathology">
        <title>Genome Sequence Resources of Colletotrichum truncatum, C. plurivorum, C. musicola, and C. sojae: Four Species Pathogenic to Soybean (Glycine max).</title>
        <authorList>
            <person name="Rogerio F."/>
            <person name="Boufleur T.R."/>
            <person name="Ciampi-Guillardi M."/>
            <person name="Sukno S.A."/>
            <person name="Thon M.R."/>
            <person name="Massola Junior N.S."/>
            <person name="Baroncelli R."/>
        </authorList>
    </citation>
    <scope>NUCLEOTIDE SEQUENCE [LARGE SCALE GENOMIC DNA]</scope>
    <source>
        <strain evidence="1 2">CMES1059</strain>
    </source>
</reference>
<evidence type="ECO:0000313" key="1">
    <source>
        <dbReference type="EMBL" id="KAL0934739.1"/>
    </source>
</evidence>
<gene>
    <name evidence="1" type="ORF">CTRU02_209330</name>
</gene>
<name>A0ACC3YS37_COLTU</name>
<organism evidence="1 2">
    <name type="scientific">Colletotrichum truncatum</name>
    <name type="common">Anthracnose fungus</name>
    <name type="synonym">Colletotrichum capsici</name>
    <dbReference type="NCBI Taxonomy" id="5467"/>
    <lineage>
        <taxon>Eukaryota</taxon>
        <taxon>Fungi</taxon>
        <taxon>Dikarya</taxon>
        <taxon>Ascomycota</taxon>
        <taxon>Pezizomycotina</taxon>
        <taxon>Sordariomycetes</taxon>
        <taxon>Hypocreomycetidae</taxon>
        <taxon>Glomerellales</taxon>
        <taxon>Glomerellaceae</taxon>
        <taxon>Colletotrichum</taxon>
        <taxon>Colletotrichum truncatum species complex</taxon>
    </lineage>
</organism>
<proteinExistence type="predicted"/>
<sequence length="346" mass="39022">MALSFETNISTQVAVKNAERVSKKRSYQECSKAEPRNLCSLDNPLAIDRKTQDSAEQPVDRPKSAHKSTRKPVRRLRPTRTRNSDHRPEATGFLPPALSYRPHLPAPRHLGLLPSSQLPYAIPTSHHTSLSTSWLDRQPKCGHGENISEQAVGAQQQTNQPPSNYSLEQGFQKVPPEIRDIILKDMDCHTMLSLLRANPWFHTIINASKFATETLVAHIMDLERSETENLGCFVCYNMRPRAEFGHNQPTTAIKYSDGRLEPYDDDEPASVPKSARTVSLRRFCMSCGVQVGMHRRGNRLISMAGNHHWVCYCQTLRAIPNEGADQGKDTCPRCQQTSPLRNPEHD</sequence>
<evidence type="ECO:0000313" key="2">
    <source>
        <dbReference type="Proteomes" id="UP000805649"/>
    </source>
</evidence>
<dbReference type="EMBL" id="VUJX02000006">
    <property type="protein sequence ID" value="KAL0934739.1"/>
    <property type="molecule type" value="Genomic_DNA"/>
</dbReference>
<accession>A0ACC3YS37</accession>
<keyword evidence="2" id="KW-1185">Reference proteome</keyword>